<dbReference type="Pfam" id="PF10213">
    <property type="entry name" value="MRP-S28"/>
    <property type="match status" value="1"/>
</dbReference>
<dbReference type="AlphaFoldDB" id="A0A0X3PSV5"/>
<dbReference type="InterPro" id="IPR039848">
    <property type="entry name" value="Ribosomal_mS35_mt"/>
</dbReference>
<dbReference type="EMBL" id="GEEE01012959">
    <property type="protein sequence ID" value="JAP50266.1"/>
    <property type="molecule type" value="Transcribed_RNA"/>
</dbReference>
<proteinExistence type="predicted"/>
<keyword evidence="2" id="KW-0687">Ribonucleoprotein</keyword>
<gene>
    <name evidence="2" type="primary">RT35</name>
    <name evidence="2" type="ORF">TR96165</name>
</gene>
<evidence type="ECO:0000313" key="2">
    <source>
        <dbReference type="EMBL" id="JAP50266.1"/>
    </source>
</evidence>
<feature type="domain" description="Small ribosomal subunit protein mS35 mitochondrial conserved" evidence="1">
    <location>
        <begin position="219"/>
        <end position="304"/>
    </location>
</feature>
<name>A0A0X3PSV5_SCHSO</name>
<feature type="non-terminal residue" evidence="2">
    <location>
        <position position="1"/>
    </location>
</feature>
<sequence>RSLPHSLYANISLSPTNMMRTTFPGPVFPRLLLTFCRLETTAAKAVDSRPELQKGNNKPSSVVGPFKPLVIPGLSTTETTRTELYKPQFSSLHEHKVEEVGKWTTVWPAENFFSPCLFPVPIRQGHSKNLVENEGLSPGKYANTELMKIPNFLHLSPEHIRKHCEALKSRLPPPHQFSLFSEFTTKWPEGLKTDSAVTKHYPLEVVYRTFLNSAPSIRDRRARFVTLRIPLSTLKLDKRSHLKLLRLAKSYGFERDMAQYYADSDTLELKSGRCPVKRQNYDYLTYVLTVLTMESKKHEAWEDVDTGSYLDFNWLSSLQRKRLLKLFTPQDETSLKSPTSSELEKMPAVRSYRQALEEMFSTPTEELCGPWQKPPKVPKRRHYHWPPIRDIPFEPVVGADQSAHLRSYGDAVRKLWGLSPT</sequence>
<dbReference type="GO" id="GO:0003735">
    <property type="term" value="F:structural constituent of ribosome"/>
    <property type="evidence" value="ECO:0007669"/>
    <property type="project" value="InterPro"/>
</dbReference>
<dbReference type="GO" id="GO:0005763">
    <property type="term" value="C:mitochondrial small ribosomal subunit"/>
    <property type="evidence" value="ECO:0007669"/>
    <property type="project" value="TreeGrafter"/>
</dbReference>
<dbReference type="PANTHER" id="PTHR13490:SF0">
    <property type="entry name" value="SMALL RIBOSOMAL SUBUNIT PROTEIN MS35"/>
    <property type="match status" value="1"/>
</dbReference>
<accession>A0A0X3PSV5</accession>
<evidence type="ECO:0000259" key="1">
    <source>
        <dbReference type="Pfam" id="PF10213"/>
    </source>
</evidence>
<dbReference type="PANTHER" id="PTHR13490">
    <property type="entry name" value="MITOCHONDRIAL 28S RIBOSOMAL PROTEIN S28"/>
    <property type="match status" value="1"/>
</dbReference>
<keyword evidence="2" id="KW-0689">Ribosomal protein</keyword>
<dbReference type="GO" id="GO:0032543">
    <property type="term" value="P:mitochondrial translation"/>
    <property type="evidence" value="ECO:0007669"/>
    <property type="project" value="InterPro"/>
</dbReference>
<dbReference type="InterPro" id="IPR019349">
    <property type="entry name" value="Ribosomal_mS35_mit"/>
</dbReference>
<reference evidence="2" key="1">
    <citation type="submission" date="2016-01" db="EMBL/GenBank/DDBJ databases">
        <title>Reference transcriptome for the parasite Schistocephalus solidus: insights into the molecular evolution of parasitism.</title>
        <authorList>
            <person name="Hebert F.O."/>
            <person name="Grambauer S."/>
            <person name="Barber I."/>
            <person name="Landry C.R."/>
            <person name="Aubin-Horth N."/>
        </authorList>
    </citation>
    <scope>NUCLEOTIDE SEQUENCE</scope>
</reference>
<organism evidence="2">
    <name type="scientific">Schistocephalus solidus</name>
    <name type="common">Tapeworm</name>
    <dbReference type="NCBI Taxonomy" id="70667"/>
    <lineage>
        <taxon>Eukaryota</taxon>
        <taxon>Metazoa</taxon>
        <taxon>Spiralia</taxon>
        <taxon>Lophotrochozoa</taxon>
        <taxon>Platyhelminthes</taxon>
        <taxon>Cestoda</taxon>
        <taxon>Eucestoda</taxon>
        <taxon>Diphyllobothriidea</taxon>
        <taxon>Diphyllobothriidae</taxon>
        <taxon>Schistocephalus</taxon>
    </lineage>
</organism>
<protein>
    <submittedName>
        <fullName evidence="2">28S ribosomal protein S35</fullName>
    </submittedName>
</protein>